<reference evidence="2 3" key="2">
    <citation type="submission" date="2008-10" db="EMBL/GenBank/DDBJ databases">
        <title>Draft genome sequence of Clostridium hiranonis (DSM 13275).</title>
        <authorList>
            <person name="Sudarsanam P."/>
            <person name="Ley R."/>
            <person name="Guruge J."/>
            <person name="Turnbaugh P.J."/>
            <person name="Mahowald M."/>
            <person name="Liep D."/>
            <person name="Gordon J."/>
        </authorList>
    </citation>
    <scope>NUCLEOTIDE SEQUENCE [LARGE SCALE GENOMIC DNA]</scope>
    <source>
        <strain evidence="2 3">DSM 13275</strain>
    </source>
</reference>
<dbReference type="RefSeq" id="WP_006439955.1">
    <property type="nucleotide sequence ID" value="NZ_DS995356.1"/>
</dbReference>
<proteinExistence type="predicted"/>
<dbReference type="HOGENOM" id="CLU_139027_0_0_9"/>
<sequence>MKKSTKLLFASVVVFFILSIASAKCSVYRTEKAISNIGEVAYTDECKEKIDRAVFYYNSLDPELGLEEKISNTVEFDKAKIEYARLAIKAAKVADARKTVEEYSNTDVENYVKAAREVVTNYLKEDQYMSIENYADLVALESEYSSSGGGGATEEVSIPMC</sequence>
<evidence type="ECO:0000256" key="1">
    <source>
        <dbReference type="SAM" id="SignalP"/>
    </source>
</evidence>
<evidence type="ECO:0000313" key="2">
    <source>
        <dbReference type="EMBL" id="EEA85315.1"/>
    </source>
</evidence>
<evidence type="ECO:0008006" key="4">
    <source>
        <dbReference type="Google" id="ProtNLM"/>
    </source>
</evidence>
<feature type="chain" id="PRO_5039174777" description="Lipoprotein" evidence="1">
    <location>
        <begin position="26"/>
        <end position="161"/>
    </location>
</feature>
<organism evidence="2 3">
    <name type="scientific">Peptacetobacter hiranonis (strain DSM 13275 / JCM 10541 / KCTC 15199 / TO-931)</name>
    <name type="common">Clostridium hiranonis</name>
    <dbReference type="NCBI Taxonomy" id="500633"/>
    <lineage>
        <taxon>Bacteria</taxon>
        <taxon>Bacillati</taxon>
        <taxon>Bacillota</taxon>
        <taxon>Clostridia</taxon>
        <taxon>Peptostreptococcales</taxon>
        <taxon>Peptostreptococcaceae</taxon>
        <taxon>Peptacetobacter</taxon>
    </lineage>
</organism>
<accession>B6FYT4</accession>
<name>B6FYT4_PEPHT</name>
<dbReference type="OrthoDB" id="2065531at2"/>
<dbReference type="eggNOG" id="ENOG5032RGD">
    <property type="taxonomic scope" value="Bacteria"/>
</dbReference>
<dbReference type="AlphaFoldDB" id="B6FYT4"/>
<gene>
    <name evidence="2" type="ORF">CLOHIR_01038</name>
</gene>
<feature type="signal peptide" evidence="1">
    <location>
        <begin position="1"/>
        <end position="25"/>
    </location>
</feature>
<protein>
    <recommendedName>
        <fullName evidence="4">Lipoprotein</fullName>
    </recommendedName>
</protein>
<reference evidence="2 3" key="1">
    <citation type="submission" date="2008-09" db="EMBL/GenBank/DDBJ databases">
        <authorList>
            <person name="Fulton L."/>
            <person name="Clifton S."/>
            <person name="Fulton B."/>
            <person name="Xu J."/>
            <person name="Minx P."/>
            <person name="Pepin K.H."/>
            <person name="Johnson M."/>
            <person name="Thiruvilangam P."/>
            <person name="Bhonagiri V."/>
            <person name="Nash W.E."/>
            <person name="Mardis E.R."/>
            <person name="Wilson R.K."/>
        </authorList>
    </citation>
    <scope>NUCLEOTIDE SEQUENCE [LARGE SCALE GENOMIC DNA]</scope>
    <source>
        <strain evidence="2 3">DSM 13275</strain>
    </source>
</reference>
<keyword evidence="1" id="KW-0732">Signal</keyword>
<keyword evidence="3" id="KW-1185">Reference proteome</keyword>
<comment type="caution">
    <text evidence="2">The sequence shown here is derived from an EMBL/GenBank/DDBJ whole genome shotgun (WGS) entry which is preliminary data.</text>
</comment>
<dbReference type="EMBL" id="ABWP01000045">
    <property type="protein sequence ID" value="EEA85315.1"/>
    <property type="molecule type" value="Genomic_DNA"/>
</dbReference>
<dbReference type="STRING" id="500633.CLOHIR_01038"/>
<evidence type="ECO:0000313" key="3">
    <source>
        <dbReference type="Proteomes" id="UP000003178"/>
    </source>
</evidence>
<dbReference type="Proteomes" id="UP000003178">
    <property type="component" value="Unassembled WGS sequence"/>
</dbReference>